<evidence type="ECO:0000313" key="14">
    <source>
        <dbReference type="EMBL" id="GAU87832.1"/>
    </source>
</evidence>
<dbReference type="InterPro" id="IPR042239">
    <property type="entry name" value="Nop_C"/>
</dbReference>
<dbReference type="InterPro" id="IPR027105">
    <property type="entry name" value="Prp31"/>
</dbReference>
<dbReference type="GO" id="GO:0005687">
    <property type="term" value="C:U4 snRNP"/>
    <property type="evidence" value="ECO:0007669"/>
    <property type="project" value="TreeGrafter"/>
</dbReference>
<feature type="domain" description="Nop" evidence="13">
    <location>
        <begin position="211"/>
        <end position="329"/>
    </location>
</feature>
<evidence type="ECO:0000256" key="9">
    <source>
        <dbReference type="ARBA" id="ARBA00023274"/>
    </source>
</evidence>
<evidence type="ECO:0000256" key="1">
    <source>
        <dbReference type="ARBA" id="ARBA00004123"/>
    </source>
</evidence>
<evidence type="ECO:0000259" key="13">
    <source>
        <dbReference type="PROSITE" id="PS51358"/>
    </source>
</evidence>
<dbReference type="GO" id="GO:0000244">
    <property type="term" value="P:spliceosomal tri-snRNP complex assembly"/>
    <property type="evidence" value="ECO:0007669"/>
    <property type="project" value="InterPro"/>
</dbReference>
<dbReference type="PANTHER" id="PTHR13904:SF0">
    <property type="entry name" value="U4_U6 SMALL NUCLEAR RIBONUCLEOPROTEIN PRP31"/>
    <property type="match status" value="1"/>
</dbReference>
<evidence type="ECO:0000256" key="2">
    <source>
        <dbReference type="ARBA" id="ARBA00005572"/>
    </source>
</evidence>
<gene>
    <name evidence="14" type="primary">RvY_00629-1</name>
    <name evidence="14" type="synonym">RvY_00629.1</name>
    <name evidence="14" type="ORF">RvY_00629</name>
</gene>
<comment type="similarity">
    <text evidence="2">Belongs to the PRP31 family.</text>
</comment>
<evidence type="ECO:0000256" key="8">
    <source>
        <dbReference type="ARBA" id="ARBA00023242"/>
    </source>
</evidence>
<dbReference type="GO" id="GO:0003723">
    <property type="term" value="F:RNA binding"/>
    <property type="evidence" value="ECO:0007669"/>
    <property type="project" value="UniProtKB-KW"/>
</dbReference>
<dbReference type="SMART" id="SM00931">
    <property type="entry name" value="NOSIC"/>
    <property type="match status" value="1"/>
</dbReference>
<dbReference type="SUPFAM" id="SSF89124">
    <property type="entry name" value="Nop domain"/>
    <property type="match status" value="1"/>
</dbReference>
<evidence type="ECO:0000256" key="7">
    <source>
        <dbReference type="ARBA" id="ARBA00023187"/>
    </source>
</evidence>
<feature type="compositionally biased region" description="Basic residues" evidence="12">
    <location>
        <begin position="347"/>
        <end position="359"/>
    </location>
</feature>
<organism evidence="14 15">
    <name type="scientific">Ramazzottius varieornatus</name>
    <name type="common">Water bear</name>
    <name type="synonym">Tardigrade</name>
    <dbReference type="NCBI Taxonomy" id="947166"/>
    <lineage>
        <taxon>Eukaryota</taxon>
        <taxon>Metazoa</taxon>
        <taxon>Ecdysozoa</taxon>
        <taxon>Tardigrada</taxon>
        <taxon>Eutardigrada</taxon>
        <taxon>Parachela</taxon>
        <taxon>Hypsibioidea</taxon>
        <taxon>Ramazzottiidae</taxon>
        <taxon>Ramazzottius</taxon>
    </lineage>
</organism>
<dbReference type="InterPro" id="IPR012976">
    <property type="entry name" value="NOSIC"/>
</dbReference>
<accession>A0A1D1UJP5</accession>
<dbReference type="STRING" id="947166.A0A1D1UJP5"/>
<evidence type="ECO:0000256" key="5">
    <source>
        <dbReference type="ARBA" id="ARBA00022728"/>
    </source>
</evidence>
<dbReference type="GO" id="GO:0046540">
    <property type="term" value="C:U4/U6 x U5 tri-snRNP complex"/>
    <property type="evidence" value="ECO:0007669"/>
    <property type="project" value="InterPro"/>
</dbReference>
<evidence type="ECO:0000256" key="4">
    <source>
        <dbReference type="ARBA" id="ARBA00022664"/>
    </source>
</evidence>
<dbReference type="InterPro" id="IPR002687">
    <property type="entry name" value="Nop_dom"/>
</dbReference>
<keyword evidence="6" id="KW-0694">RNA-binding</keyword>
<comment type="subcellular location">
    <subcellularLocation>
        <location evidence="1">Nucleus</location>
    </subcellularLocation>
</comment>
<evidence type="ECO:0000256" key="12">
    <source>
        <dbReference type="SAM" id="MobiDB-lite"/>
    </source>
</evidence>
<evidence type="ECO:0000313" key="15">
    <source>
        <dbReference type="Proteomes" id="UP000186922"/>
    </source>
</evidence>
<dbReference type="Proteomes" id="UP000186922">
    <property type="component" value="Unassembled WGS sequence"/>
</dbReference>
<dbReference type="GO" id="GO:0071011">
    <property type="term" value="C:precatalytic spliceosome"/>
    <property type="evidence" value="ECO:0007669"/>
    <property type="project" value="TreeGrafter"/>
</dbReference>
<protein>
    <recommendedName>
        <fullName evidence="3">U4/U6 small nuclear ribonucleoprotein Prp31</fullName>
    </recommendedName>
    <alternativeName>
        <fullName evidence="10">Pre-mRNA-processing factor 31</fullName>
    </alternativeName>
</protein>
<evidence type="ECO:0000256" key="3">
    <source>
        <dbReference type="ARBA" id="ARBA00013538"/>
    </source>
</evidence>
<dbReference type="InterPro" id="IPR019175">
    <property type="entry name" value="Prp31_C"/>
</dbReference>
<comment type="function">
    <text evidence="11">Involved in pre-mRNA splicing as component of the spliceosome. Required for the assembly of the U4/U5/U6 tri-snRNP complex, one of the building blocks of the spliceosome.</text>
</comment>
<keyword evidence="8" id="KW-0539">Nucleus</keyword>
<dbReference type="Pfam" id="PF01798">
    <property type="entry name" value="Nop"/>
    <property type="match status" value="1"/>
</dbReference>
<reference evidence="14 15" key="1">
    <citation type="journal article" date="2016" name="Nat. Commun.">
        <title>Extremotolerant tardigrade genome and improved radiotolerance of human cultured cells by tardigrade-unique protein.</title>
        <authorList>
            <person name="Hashimoto T."/>
            <person name="Horikawa D.D."/>
            <person name="Saito Y."/>
            <person name="Kuwahara H."/>
            <person name="Kozuka-Hata H."/>
            <person name="Shin-I T."/>
            <person name="Minakuchi Y."/>
            <person name="Ohishi K."/>
            <person name="Motoyama A."/>
            <person name="Aizu T."/>
            <person name="Enomoto A."/>
            <person name="Kondo K."/>
            <person name="Tanaka S."/>
            <person name="Hara Y."/>
            <person name="Koshikawa S."/>
            <person name="Sagara H."/>
            <person name="Miura T."/>
            <person name="Yokobori S."/>
            <person name="Miyagawa K."/>
            <person name="Suzuki Y."/>
            <person name="Kubo T."/>
            <person name="Oyama M."/>
            <person name="Kohara Y."/>
            <person name="Fujiyama A."/>
            <person name="Arakawa K."/>
            <person name="Katayama T."/>
            <person name="Toyoda A."/>
            <person name="Kunieda T."/>
        </authorList>
    </citation>
    <scope>NUCLEOTIDE SEQUENCE [LARGE SCALE GENOMIC DNA]</scope>
    <source>
        <strain evidence="14 15">YOKOZUNA-1</strain>
    </source>
</reference>
<dbReference type="Gene3D" id="1.10.246.90">
    <property type="entry name" value="Nop domain"/>
    <property type="match status" value="1"/>
</dbReference>
<dbReference type="FunFam" id="1.10.246.90:FF:000002">
    <property type="entry name" value="U4/U6 small nuclear ribonucleoprotein Prp31"/>
    <property type="match status" value="1"/>
</dbReference>
<dbReference type="Pfam" id="PF09785">
    <property type="entry name" value="Prp31_C"/>
    <property type="match status" value="1"/>
</dbReference>
<dbReference type="PANTHER" id="PTHR13904">
    <property type="entry name" value="PRE-MRNA SPLICING FACTOR PRP31"/>
    <property type="match status" value="1"/>
</dbReference>
<keyword evidence="9" id="KW-0687">Ribonucleoprotein</keyword>
<dbReference type="InterPro" id="IPR036070">
    <property type="entry name" value="Nop_dom_sf"/>
</dbReference>
<feature type="region of interest" description="Disordered" evidence="12">
    <location>
        <begin position="345"/>
        <end position="367"/>
    </location>
</feature>
<keyword evidence="7" id="KW-0508">mRNA splicing</keyword>
<evidence type="ECO:0000256" key="11">
    <source>
        <dbReference type="ARBA" id="ARBA00045397"/>
    </source>
</evidence>
<comment type="caution">
    <text evidence="14">The sequence shown here is derived from an EMBL/GenBank/DDBJ whole genome shotgun (WGS) entry which is preliminary data.</text>
</comment>
<sequence>MSLADELWADLNEDGIPEDQKEYVQVKEITGDDAMDVDDQADDRVYKVARLVQSPEFTDVMSRIHDSRKKDTPSELSGPVEADPEYQLIVSANRLAVDIDNEINTIHKYIRDKYNKRFPELENLIQNPLEYVKAVKALGNDVEKAKQNDELARIVPGATIMIVSVAASTTSGEKLQREELERVREACDIAEQLNSSKQAIYQHVESKMSFIAPNLSAIVGASTAAKLMGIAGGLRGLASMPSSNVLLLGQQKKGLSGFSNTTMIPHTGLIYYSDIVQDLPKDLRIKAARLVANKLTLAARVDSNHESRTGEEGLKFRAEIDKKMDKWQEPPPVKNIKALPAPLDQARKKRGGRRARKAKEKLGATDMRKAANRTTFAEIEEDAYQDAIGFSVGQLGKAVGGRIRGPQVDNKTQVKMSKKLQNQVKKHQTYGGTTSIRRQIAGTASSVAFTPYQGIEIVNPQAAERSGTATGNKYFASSAKFVQVASTPLPGSAAPGTTSRLF</sequence>
<dbReference type="Gene3D" id="1.10.287.4070">
    <property type="match status" value="1"/>
</dbReference>
<dbReference type="OrthoDB" id="4771285at2759"/>
<dbReference type="FunFam" id="1.10.287.4070:FF:000003">
    <property type="entry name" value="U4/U6 small nuclear ribonucleoprotein PRP31"/>
    <property type="match status" value="1"/>
</dbReference>
<keyword evidence="4" id="KW-0507">mRNA processing</keyword>
<name>A0A1D1UJP5_RAMVA</name>
<dbReference type="AlphaFoldDB" id="A0A1D1UJP5"/>
<keyword evidence="5" id="KW-0747">Spliceosome</keyword>
<dbReference type="PROSITE" id="PS51358">
    <property type="entry name" value="NOP"/>
    <property type="match status" value="1"/>
</dbReference>
<evidence type="ECO:0000256" key="10">
    <source>
        <dbReference type="ARBA" id="ARBA00030766"/>
    </source>
</evidence>
<proteinExistence type="inferred from homology"/>
<dbReference type="EMBL" id="BDGG01000001">
    <property type="protein sequence ID" value="GAU87832.1"/>
    <property type="molecule type" value="Genomic_DNA"/>
</dbReference>
<keyword evidence="15" id="KW-1185">Reference proteome</keyword>
<evidence type="ECO:0000256" key="6">
    <source>
        <dbReference type="ARBA" id="ARBA00022884"/>
    </source>
</evidence>